<keyword evidence="2" id="KW-1185">Reference proteome</keyword>
<dbReference type="EMBL" id="CP004121">
    <property type="protein sequence ID" value="AGF56866.1"/>
    <property type="molecule type" value="Genomic_DNA"/>
</dbReference>
<gene>
    <name evidence="1" type="ORF">Cspa_c31050</name>
</gene>
<dbReference type="Proteomes" id="UP000011728">
    <property type="component" value="Chromosome"/>
</dbReference>
<dbReference type="OrthoDB" id="1907248at2"/>
<sequence length="139" mass="16170">MGFNQKSWIENYVQSLCPLKITREKVDEEIKNIVNLMNELFNGQDISKKVEFVEGDNLIIFPGRKSNIFIVYSVDEKNNELKIVRHKKPDLNSEIDRATLINCKVEQYLVQDEPSITMDEITFDNLNEAINCAFSRILN</sequence>
<dbReference type="HOGENOM" id="CLU_1841648_0_0_9"/>
<evidence type="ECO:0000313" key="1">
    <source>
        <dbReference type="EMBL" id="AGF56866.1"/>
    </source>
</evidence>
<dbReference type="AlphaFoldDB" id="M1MQ54"/>
<evidence type="ECO:0000313" key="2">
    <source>
        <dbReference type="Proteomes" id="UP000011728"/>
    </source>
</evidence>
<name>M1MQ54_9CLOT</name>
<dbReference type="RefSeq" id="WP_015393185.1">
    <property type="nucleotide sequence ID" value="NC_020291.1"/>
</dbReference>
<dbReference type="eggNOG" id="ENOG5030GHS">
    <property type="taxonomic scope" value="Bacteria"/>
</dbReference>
<proteinExistence type="predicted"/>
<reference evidence="1 2" key="1">
    <citation type="submission" date="2013-02" db="EMBL/GenBank/DDBJ databases">
        <title>Genome sequence of Clostridium saccharoperbutylacetonicum N1-4(HMT).</title>
        <authorList>
            <person name="Poehlein A."/>
            <person name="Daniel R."/>
        </authorList>
    </citation>
    <scope>NUCLEOTIDE SEQUENCE [LARGE SCALE GENOMIC DNA]</scope>
    <source>
        <strain evidence="2">N1-4(HMT)</strain>
    </source>
</reference>
<dbReference type="PATRIC" id="fig|931276.5.peg.3123"/>
<accession>M1MQ54</accession>
<protein>
    <submittedName>
        <fullName evidence="1">Uncharacterized protein</fullName>
    </submittedName>
</protein>
<dbReference type="KEGG" id="csr:Cspa_c31050"/>
<organism evidence="1 2">
    <name type="scientific">Clostridium saccharoperbutylacetonicum N1-4(HMT)</name>
    <dbReference type="NCBI Taxonomy" id="931276"/>
    <lineage>
        <taxon>Bacteria</taxon>
        <taxon>Bacillati</taxon>
        <taxon>Bacillota</taxon>
        <taxon>Clostridia</taxon>
        <taxon>Eubacteriales</taxon>
        <taxon>Clostridiaceae</taxon>
        <taxon>Clostridium</taxon>
    </lineage>
</organism>